<proteinExistence type="predicted"/>
<dbReference type="OrthoDB" id="2433750at2759"/>
<dbReference type="AlphaFoldDB" id="A0A9P8BW02"/>
<reference evidence="1" key="1">
    <citation type="submission" date="2021-06" db="EMBL/GenBank/DDBJ databases">
        <title>Genome Sequence of Mortierella hyaline Strain SCG-10, a Cold-Adapted, Nitrate-Reducing Fungus Isolated from Soil in Minnesota, USA.</title>
        <authorList>
            <person name="Aldossari N."/>
        </authorList>
    </citation>
    <scope>NUCLEOTIDE SEQUENCE</scope>
    <source>
        <strain evidence="1">SCG-10</strain>
    </source>
</reference>
<protein>
    <submittedName>
        <fullName evidence="1">Uncharacterized protein</fullName>
    </submittedName>
</protein>
<keyword evidence="2" id="KW-1185">Reference proteome</keyword>
<dbReference type="EMBL" id="JAHRHY010000004">
    <property type="protein sequence ID" value="KAG9069701.1"/>
    <property type="molecule type" value="Genomic_DNA"/>
</dbReference>
<name>A0A9P8BW02_9FUNG</name>
<gene>
    <name evidence="1" type="ORF">KI688_009023</name>
</gene>
<sequence length="91" mass="10266">MGEDRWAQGAAIKAVAKGKDWCGEEACLKLVRAENRVSWERERDAYVIASKHNLTNLGVNYAAKFLLKFYGSFECKGQLVLVPELAMECRL</sequence>
<evidence type="ECO:0000313" key="2">
    <source>
        <dbReference type="Proteomes" id="UP000707451"/>
    </source>
</evidence>
<organism evidence="1 2">
    <name type="scientific">Linnemannia hyalina</name>
    <dbReference type="NCBI Taxonomy" id="64524"/>
    <lineage>
        <taxon>Eukaryota</taxon>
        <taxon>Fungi</taxon>
        <taxon>Fungi incertae sedis</taxon>
        <taxon>Mucoromycota</taxon>
        <taxon>Mortierellomycotina</taxon>
        <taxon>Mortierellomycetes</taxon>
        <taxon>Mortierellales</taxon>
        <taxon>Mortierellaceae</taxon>
        <taxon>Linnemannia</taxon>
    </lineage>
</organism>
<dbReference type="Proteomes" id="UP000707451">
    <property type="component" value="Unassembled WGS sequence"/>
</dbReference>
<evidence type="ECO:0000313" key="1">
    <source>
        <dbReference type="EMBL" id="KAG9069701.1"/>
    </source>
</evidence>
<comment type="caution">
    <text evidence="1">The sequence shown here is derived from an EMBL/GenBank/DDBJ whole genome shotgun (WGS) entry which is preliminary data.</text>
</comment>
<accession>A0A9P8BW02</accession>